<dbReference type="InterPro" id="IPR006439">
    <property type="entry name" value="HAD-SF_hydro_IA"/>
</dbReference>
<comment type="function">
    <text evidence="3">Catalyzes the hydrolytic dehalogenation of small (S)-2-haloalkanoic acids to yield the corresponding (R)-2-hydroxyalkanoic acids.</text>
</comment>
<dbReference type="SUPFAM" id="SSF56784">
    <property type="entry name" value="HAD-like"/>
    <property type="match status" value="1"/>
</dbReference>
<evidence type="ECO:0000256" key="2">
    <source>
        <dbReference type="ARBA" id="ARBA00022801"/>
    </source>
</evidence>
<dbReference type="CDD" id="cd02588">
    <property type="entry name" value="HAD_L2-DEX"/>
    <property type="match status" value="1"/>
</dbReference>
<dbReference type="PATRIC" id="fig|317659.3.peg.1698"/>
<dbReference type="InterPro" id="IPR023214">
    <property type="entry name" value="HAD_sf"/>
</dbReference>
<gene>
    <name evidence="4" type="ORF">ALO75_01011</name>
</gene>
<dbReference type="NCBIfam" id="TIGR01428">
    <property type="entry name" value="HAD_type_II"/>
    <property type="match status" value="1"/>
</dbReference>
<dbReference type="Gene3D" id="1.10.150.240">
    <property type="entry name" value="Putative phosphatase, domain 2"/>
    <property type="match status" value="1"/>
</dbReference>
<comment type="caution">
    <text evidence="4">The sequence shown here is derived from an EMBL/GenBank/DDBJ whole genome shotgun (WGS) entry which is preliminary data.</text>
</comment>
<name>A0A0N8R1K9_9PSED</name>
<organism evidence="4 5">
    <name type="scientific">Pseudomonas syringae pv. coryli</name>
    <dbReference type="NCBI Taxonomy" id="317659"/>
    <lineage>
        <taxon>Bacteria</taxon>
        <taxon>Pseudomonadati</taxon>
        <taxon>Pseudomonadota</taxon>
        <taxon>Gammaproteobacteria</taxon>
        <taxon>Pseudomonadales</taxon>
        <taxon>Pseudomonadaceae</taxon>
        <taxon>Pseudomonas</taxon>
    </lineage>
</organism>
<dbReference type="InterPro" id="IPR051540">
    <property type="entry name" value="S-2-haloacid_dehalogenase"/>
</dbReference>
<dbReference type="GO" id="GO:0018784">
    <property type="term" value="F:(S)-2-haloacid dehalogenase activity"/>
    <property type="evidence" value="ECO:0007669"/>
    <property type="project" value="UniProtKB-UniRule"/>
</dbReference>
<evidence type="ECO:0000313" key="5">
    <source>
        <dbReference type="Proteomes" id="UP000051335"/>
    </source>
</evidence>
<dbReference type="NCBIfam" id="TIGR01493">
    <property type="entry name" value="HAD-SF-IA-v2"/>
    <property type="match status" value="1"/>
</dbReference>
<dbReference type="RefSeq" id="WP_046235459.1">
    <property type="nucleotide sequence ID" value="NZ_LJQC01001124.1"/>
</dbReference>
<dbReference type="EMBL" id="LJQC01001124">
    <property type="protein sequence ID" value="KPW84278.1"/>
    <property type="molecule type" value="Genomic_DNA"/>
</dbReference>
<comment type="catalytic activity">
    <reaction evidence="3">
        <text>an (S)-2-haloacid + H2O = a (2R)-2-hydroxycarboxylate + a halide anion + H(+)</text>
        <dbReference type="Rhea" id="RHEA:11192"/>
        <dbReference type="ChEBI" id="CHEBI:15377"/>
        <dbReference type="ChEBI" id="CHEBI:15378"/>
        <dbReference type="ChEBI" id="CHEBI:16042"/>
        <dbReference type="ChEBI" id="CHEBI:58314"/>
        <dbReference type="ChEBI" id="CHEBI:137405"/>
        <dbReference type="EC" id="3.8.1.2"/>
    </reaction>
</comment>
<dbReference type="PANTHER" id="PTHR43316">
    <property type="entry name" value="HYDROLASE, HALOACID DELAHOGENASE-RELATED"/>
    <property type="match status" value="1"/>
</dbReference>
<dbReference type="SFLD" id="SFLDS00003">
    <property type="entry name" value="Haloacid_Dehalogenase"/>
    <property type="match status" value="1"/>
</dbReference>
<dbReference type="PANTHER" id="PTHR43316:SF3">
    <property type="entry name" value="HALOACID DEHALOGENASE, TYPE II (AFU_ORTHOLOGUE AFUA_2G07750)-RELATED"/>
    <property type="match status" value="1"/>
</dbReference>
<evidence type="ECO:0000313" key="4">
    <source>
        <dbReference type="EMBL" id="KPW84278.1"/>
    </source>
</evidence>
<dbReference type="Pfam" id="PF00702">
    <property type="entry name" value="Hydrolase"/>
    <property type="match status" value="1"/>
</dbReference>
<dbReference type="Proteomes" id="UP000051335">
    <property type="component" value="Unassembled WGS sequence"/>
</dbReference>
<dbReference type="SFLD" id="SFLDG01129">
    <property type="entry name" value="C1.5:_HAD__Beta-PGM__Phosphata"/>
    <property type="match status" value="1"/>
</dbReference>
<evidence type="ECO:0000256" key="3">
    <source>
        <dbReference type="RuleBase" id="RU368077"/>
    </source>
</evidence>
<dbReference type="InterPro" id="IPR036412">
    <property type="entry name" value="HAD-like_sf"/>
</dbReference>
<protein>
    <recommendedName>
        <fullName evidence="3">(S)-2-haloacid dehalogenase</fullName>
        <ecNumber evidence="3">3.8.1.2</ecNumber>
    </recommendedName>
    <alternativeName>
        <fullName evidence="3">2-haloalkanoic acid dehalogenase</fullName>
    </alternativeName>
    <alternativeName>
        <fullName evidence="3">Halocarboxylic acid halidohydrolase</fullName>
    </alternativeName>
    <alternativeName>
        <fullName evidence="3">L-2-haloacid dehalogenase</fullName>
    </alternativeName>
</protein>
<dbReference type="InterPro" id="IPR023198">
    <property type="entry name" value="PGP-like_dom2"/>
</dbReference>
<dbReference type="EC" id="3.8.1.2" evidence="3"/>
<comment type="similarity">
    <text evidence="1 3">Belongs to the HAD-like hydrolase superfamily. S-2-haloalkanoic acid dehalogenase family.</text>
</comment>
<keyword evidence="5" id="KW-1185">Reference proteome</keyword>
<dbReference type="PRINTS" id="PR00413">
    <property type="entry name" value="HADHALOGNASE"/>
</dbReference>
<dbReference type="AlphaFoldDB" id="A0A0N8R1K9"/>
<proteinExistence type="inferred from homology"/>
<keyword evidence="2 3" id="KW-0378">Hydrolase</keyword>
<accession>A0A0N8R1K9</accession>
<dbReference type="InterPro" id="IPR006328">
    <property type="entry name" value="2-HAD"/>
</dbReference>
<reference evidence="4 5" key="1">
    <citation type="submission" date="2015-09" db="EMBL/GenBank/DDBJ databases">
        <title>Genome announcement of multiple Pseudomonas syringae strains.</title>
        <authorList>
            <person name="Thakur S."/>
            <person name="Wang P.W."/>
            <person name="Gong Y."/>
            <person name="Weir B.S."/>
            <person name="Guttman D.S."/>
        </authorList>
    </citation>
    <scope>NUCLEOTIDE SEQUENCE [LARGE SCALE GENOMIC DNA]</scope>
    <source>
        <strain evidence="4 5">ICMP17001</strain>
    </source>
</reference>
<dbReference type="Gene3D" id="3.40.50.1000">
    <property type="entry name" value="HAD superfamily/HAD-like"/>
    <property type="match status" value="1"/>
</dbReference>
<evidence type="ECO:0000256" key="1">
    <source>
        <dbReference type="ARBA" id="ARBA00008106"/>
    </source>
</evidence>
<sequence>MLKHIIFDVNETLLDLAALDAFFAGLFGDSRLRTEWFLTLQECWMTNTITGQYQAFGDLAQGALRMVAARHQVEVGNDQCQALAAGIKSLPAHKDVHQALQLLKDNGFVLIALSNGALEALQQQLEFAGLTDCFEHIMAGSEISQFKPAAATYQMVAQRLGIATDQMIMVAAHAWDIAGAAQAGCRTAFVERPGKVLNPIGTQPDVIGKDVQDVAMKLCAGKL</sequence>